<keyword evidence="3" id="KW-1185">Reference proteome</keyword>
<evidence type="ECO:0000313" key="3">
    <source>
        <dbReference type="Proteomes" id="UP000184471"/>
    </source>
</evidence>
<evidence type="ECO:0000313" key="2">
    <source>
        <dbReference type="EMBL" id="SHG33412.1"/>
    </source>
</evidence>
<sequence length="169" mass="17627">MTENSGALHSAQNDADFPDDERGLTGTHDDAGAPRTEGQTARDVFPEDEGIPEVAQDDSPTMQSAEDPEFAPMPGEDPGAVLDTGTTAYEQSAGEPLSGRLDREVPDVQPGVRPAEDPQAAAMQLEQDTSTTFDSDSGTNKTADDVEATADVRAGGEGPEESAVHVIDS</sequence>
<proteinExistence type="predicted"/>
<evidence type="ECO:0008006" key="4">
    <source>
        <dbReference type="Google" id="ProtNLM"/>
    </source>
</evidence>
<evidence type="ECO:0000256" key="1">
    <source>
        <dbReference type="SAM" id="MobiDB-lite"/>
    </source>
</evidence>
<dbReference type="AlphaFoldDB" id="A0A1M5IYM2"/>
<dbReference type="Proteomes" id="UP000184471">
    <property type="component" value="Unassembled WGS sequence"/>
</dbReference>
<feature type="compositionally biased region" description="Polar residues" evidence="1">
    <location>
        <begin position="1"/>
        <end position="13"/>
    </location>
</feature>
<organism evidence="2 3">
    <name type="scientific">Geodermatophilus nigrescens</name>
    <dbReference type="NCBI Taxonomy" id="1070870"/>
    <lineage>
        <taxon>Bacteria</taxon>
        <taxon>Bacillati</taxon>
        <taxon>Actinomycetota</taxon>
        <taxon>Actinomycetes</taxon>
        <taxon>Geodermatophilales</taxon>
        <taxon>Geodermatophilaceae</taxon>
        <taxon>Geodermatophilus</taxon>
    </lineage>
</organism>
<gene>
    <name evidence="2" type="ORF">SAMN05444351_2275</name>
</gene>
<feature type="compositionally biased region" description="Low complexity" evidence="1">
    <location>
        <begin position="128"/>
        <end position="137"/>
    </location>
</feature>
<reference evidence="2 3" key="1">
    <citation type="submission" date="2016-11" db="EMBL/GenBank/DDBJ databases">
        <authorList>
            <person name="Jaros S."/>
            <person name="Januszkiewicz K."/>
            <person name="Wedrychowicz H."/>
        </authorList>
    </citation>
    <scope>NUCLEOTIDE SEQUENCE [LARGE SCALE GENOMIC DNA]</scope>
    <source>
        <strain evidence="2 3">DSM 45408</strain>
    </source>
</reference>
<dbReference type="STRING" id="1070870.SAMN05444351_2275"/>
<protein>
    <recommendedName>
        <fullName evidence="4">DUF5709 domain-containing protein</fullName>
    </recommendedName>
</protein>
<dbReference type="EMBL" id="FQVX01000002">
    <property type="protein sequence ID" value="SHG33412.1"/>
    <property type="molecule type" value="Genomic_DNA"/>
</dbReference>
<accession>A0A1M5IYM2</accession>
<name>A0A1M5IYM2_9ACTN</name>
<feature type="region of interest" description="Disordered" evidence="1">
    <location>
        <begin position="1"/>
        <end position="169"/>
    </location>
</feature>
<dbReference type="RefSeq" id="WP_073420216.1">
    <property type="nucleotide sequence ID" value="NZ_FQVX01000002.1"/>
</dbReference>
<feature type="compositionally biased region" description="Basic and acidic residues" evidence="1">
    <location>
        <begin position="20"/>
        <end position="32"/>
    </location>
</feature>